<feature type="compositionally biased region" description="Basic residues" evidence="1">
    <location>
        <begin position="31"/>
        <end position="42"/>
    </location>
</feature>
<name>A0A6V7P7N5_ANACO</name>
<evidence type="ECO:0000256" key="1">
    <source>
        <dbReference type="SAM" id="MobiDB-lite"/>
    </source>
</evidence>
<feature type="region of interest" description="Disordered" evidence="1">
    <location>
        <begin position="28"/>
        <end position="65"/>
    </location>
</feature>
<accession>A0A6V7P7N5</accession>
<reference evidence="2" key="1">
    <citation type="submission" date="2020-07" db="EMBL/GenBank/DDBJ databases">
        <authorList>
            <person name="Lin J."/>
        </authorList>
    </citation>
    <scope>NUCLEOTIDE SEQUENCE</scope>
</reference>
<organism evidence="2">
    <name type="scientific">Ananas comosus var. bracteatus</name>
    <name type="common">red pineapple</name>
    <dbReference type="NCBI Taxonomy" id="296719"/>
    <lineage>
        <taxon>Eukaryota</taxon>
        <taxon>Viridiplantae</taxon>
        <taxon>Streptophyta</taxon>
        <taxon>Embryophyta</taxon>
        <taxon>Tracheophyta</taxon>
        <taxon>Spermatophyta</taxon>
        <taxon>Magnoliopsida</taxon>
        <taxon>Liliopsida</taxon>
        <taxon>Poales</taxon>
        <taxon>Bromeliaceae</taxon>
        <taxon>Bromelioideae</taxon>
        <taxon>Ananas</taxon>
    </lineage>
</organism>
<evidence type="ECO:0000313" key="2">
    <source>
        <dbReference type="EMBL" id="CAD1826833.1"/>
    </source>
</evidence>
<proteinExistence type="predicted"/>
<dbReference type="Gene3D" id="1.20.1050.10">
    <property type="match status" value="1"/>
</dbReference>
<protein>
    <submittedName>
        <fullName evidence="2">Uncharacterized protein</fullName>
    </submittedName>
</protein>
<dbReference type="EMBL" id="LR862146">
    <property type="protein sequence ID" value="CAD1826833.1"/>
    <property type="molecule type" value="Genomic_DNA"/>
</dbReference>
<dbReference type="AlphaFoldDB" id="A0A6V7P7N5"/>
<gene>
    <name evidence="2" type="ORF">CB5_LOCUS10044</name>
</gene>
<sequence>MYIVKKITVNGKANRVRTRITGAQQLCYQKEHRRGSRKRLSRGIHGSSQHIRRRNPKGRVEQGPFIHGESPGLVDIFMDSSTGGFKILTEIAGRDILERETVPLLSWDC</sequence>